<dbReference type="PANTHER" id="PTHR43000">
    <property type="entry name" value="DTDP-D-GLUCOSE 4,6-DEHYDRATASE-RELATED"/>
    <property type="match status" value="1"/>
</dbReference>
<proteinExistence type="inferred from homology"/>
<dbReference type="EMBL" id="CP120364">
    <property type="protein sequence ID" value="WHS91335.1"/>
    <property type="molecule type" value="Genomic_DNA"/>
</dbReference>
<dbReference type="Proteomes" id="UP001233264">
    <property type="component" value="Plasmid pSkuCCBAU71714b"/>
</dbReference>
<evidence type="ECO:0000259" key="3">
    <source>
        <dbReference type="Pfam" id="PF01370"/>
    </source>
</evidence>
<gene>
    <name evidence="4" type="ORF">PZL22_001310</name>
</gene>
<accession>A0ABY8T2E4</accession>
<dbReference type="Gene3D" id="3.40.50.720">
    <property type="entry name" value="NAD(P)-binding Rossmann-like Domain"/>
    <property type="match status" value="1"/>
</dbReference>
<dbReference type="InterPro" id="IPR036291">
    <property type="entry name" value="NAD(P)-bd_dom_sf"/>
</dbReference>
<protein>
    <submittedName>
        <fullName evidence="4">NAD-dependent epimerase/dehydratase family protein</fullName>
    </submittedName>
</protein>
<organism evidence="4 5">
    <name type="scientific">Sinorhizobium kummerowiae</name>
    <dbReference type="NCBI Taxonomy" id="158892"/>
    <lineage>
        <taxon>Bacteria</taxon>
        <taxon>Pseudomonadati</taxon>
        <taxon>Pseudomonadota</taxon>
        <taxon>Alphaproteobacteria</taxon>
        <taxon>Hyphomicrobiales</taxon>
        <taxon>Rhizobiaceae</taxon>
        <taxon>Sinorhizobium/Ensifer group</taxon>
        <taxon>Sinorhizobium</taxon>
    </lineage>
</organism>
<keyword evidence="4" id="KW-0614">Plasmid</keyword>
<comment type="pathway">
    <text evidence="1">Bacterial outer membrane biogenesis; LPS O-antigen biosynthesis.</text>
</comment>
<evidence type="ECO:0000313" key="4">
    <source>
        <dbReference type="EMBL" id="WHS91335.1"/>
    </source>
</evidence>
<evidence type="ECO:0000256" key="2">
    <source>
        <dbReference type="ARBA" id="ARBA00007637"/>
    </source>
</evidence>
<reference evidence="4 5" key="1">
    <citation type="submission" date="2023-03" db="EMBL/GenBank/DDBJ databases">
        <authorList>
            <person name="Menendez E."/>
            <person name="Kaur S."/>
            <person name="Flores-Felix J.D."/>
            <person name="diCenzo G.C."/>
            <person name="Peix A."/>
            <person name="Velazquez E."/>
        </authorList>
    </citation>
    <scope>NUCLEOTIDE SEQUENCE [LARGE SCALE GENOMIC DNA]</scope>
    <source>
        <strain evidence="4 5">CCBAU 71714</strain>
        <plasmid evidence="4 5">pSkuCCBAU71714b</plasmid>
    </source>
</reference>
<evidence type="ECO:0000256" key="1">
    <source>
        <dbReference type="ARBA" id="ARBA00005125"/>
    </source>
</evidence>
<sequence length="345" mass="38032">MSGKGVLWMAPTHLRPTSAAATGGMMTQSILITGGAGNIGSALTRALVKLPQTQVVVADNLSTGSRGKVKIDAGNLTVIKADANDFDDISSLFYRFHFTHVFHFAAVVGVQRTLANPLLVLRDIAGIENVLRLCKNTGAERVYFASSSEVYGEPFEIPQNENTTPLNSRLPYAVVKNLGEVYLRTYQREFGLPFTIFRFFNTYGPRQSEDFVLPRFVRAALLGEPLTIYGEGSQTRTFCYVDDTVDTCIAVHRTRSHENDVINVGSDLEVSVRQLAEIVIGVLGSSSKLEFRPPLTEGDMTRRCPDTSKMKALLNRPLVPLEEGIRRLAEHVSKSQSSHELRKVA</sequence>
<feature type="domain" description="NAD-dependent epimerase/dehydratase" evidence="3">
    <location>
        <begin position="30"/>
        <end position="265"/>
    </location>
</feature>
<keyword evidence="5" id="KW-1185">Reference proteome</keyword>
<dbReference type="SUPFAM" id="SSF51735">
    <property type="entry name" value="NAD(P)-binding Rossmann-fold domains"/>
    <property type="match status" value="1"/>
</dbReference>
<name>A0ABY8T2E4_9HYPH</name>
<evidence type="ECO:0000313" key="5">
    <source>
        <dbReference type="Proteomes" id="UP001233264"/>
    </source>
</evidence>
<geneLocation type="plasmid" evidence="4 5">
    <name>pSkuCCBAU71714b</name>
</geneLocation>
<comment type="similarity">
    <text evidence="2">Belongs to the NAD(P)-dependent epimerase/dehydratase family.</text>
</comment>
<dbReference type="InterPro" id="IPR001509">
    <property type="entry name" value="Epimerase_deHydtase"/>
</dbReference>
<dbReference type="Pfam" id="PF01370">
    <property type="entry name" value="Epimerase"/>
    <property type="match status" value="1"/>
</dbReference>